<evidence type="ECO:0000259" key="7">
    <source>
        <dbReference type="Pfam" id="PF02872"/>
    </source>
</evidence>
<dbReference type="InterPro" id="IPR028082">
    <property type="entry name" value="Peripla_BP_I"/>
</dbReference>
<name>A0AAD7U558_9STRA</name>
<keyword evidence="5" id="KW-0472">Membrane</keyword>
<comment type="similarity">
    <text evidence="2">Belongs to the 5'-nucleotidase family.</text>
</comment>
<dbReference type="InterPro" id="IPR036907">
    <property type="entry name" value="5'-Nucleotdase_C_sf"/>
</dbReference>
<protein>
    <recommendedName>
        <fullName evidence="11">Tyrosine-protein kinase ephrin type A/B receptor-like domain-containing protein</fullName>
    </recommendedName>
</protein>
<dbReference type="InterPro" id="IPR029052">
    <property type="entry name" value="Metallo-depent_PP-like"/>
</dbReference>
<evidence type="ECO:0000256" key="2">
    <source>
        <dbReference type="ARBA" id="ARBA00006654"/>
    </source>
</evidence>
<dbReference type="SUPFAM" id="SSF53822">
    <property type="entry name" value="Periplasmic binding protein-like I"/>
    <property type="match status" value="1"/>
</dbReference>
<dbReference type="InterPro" id="IPR006179">
    <property type="entry name" value="5_nucleotidase/apyrase"/>
</dbReference>
<dbReference type="Gene3D" id="3.90.780.10">
    <property type="entry name" value="5'-Nucleotidase, C-terminal domain"/>
    <property type="match status" value="1"/>
</dbReference>
<dbReference type="AlphaFoldDB" id="A0AAD7U558"/>
<feature type="domain" description="Tyrosine-protein kinase ephrin type A/B receptor-like" evidence="8">
    <location>
        <begin position="1082"/>
        <end position="1123"/>
    </location>
</feature>
<dbReference type="Gene3D" id="3.40.50.2300">
    <property type="match status" value="1"/>
</dbReference>
<dbReference type="PANTHER" id="PTHR11575">
    <property type="entry name" value="5'-NUCLEOTIDASE-RELATED"/>
    <property type="match status" value="1"/>
</dbReference>
<dbReference type="Gene3D" id="3.60.21.10">
    <property type="match status" value="1"/>
</dbReference>
<comment type="caution">
    <text evidence="9">The sequence shown here is derived from an EMBL/GenBank/DDBJ whole genome shotgun (WGS) entry which is preliminary data.</text>
</comment>
<evidence type="ECO:0008006" key="11">
    <source>
        <dbReference type="Google" id="ProtNLM"/>
    </source>
</evidence>
<dbReference type="Proteomes" id="UP001230188">
    <property type="component" value="Unassembled WGS sequence"/>
</dbReference>
<proteinExistence type="inferred from homology"/>
<dbReference type="Pfam" id="PF07699">
    <property type="entry name" value="Ephrin_rec_like"/>
    <property type="match status" value="1"/>
</dbReference>
<dbReference type="CDD" id="cd00185">
    <property type="entry name" value="TNFRSF"/>
    <property type="match status" value="1"/>
</dbReference>
<reference evidence="9" key="1">
    <citation type="submission" date="2023-01" db="EMBL/GenBank/DDBJ databases">
        <title>Metagenome sequencing of chrysophaentin producing Chrysophaeum taylorii.</title>
        <authorList>
            <person name="Davison J."/>
            <person name="Bewley C."/>
        </authorList>
    </citation>
    <scope>NUCLEOTIDE SEQUENCE</scope>
    <source>
        <strain evidence="9">NIES-1699</strain>
    </source>
</reference>
<dbReference type="InterPro" id="IPR011641">
    <property type="entry name" value="Tyr-kin_ephrin_A/B_rcpt-like"/>
</dbReference>
<dbReference type="InterPro" id="IPR001828">
    <property type="entry name" value="ANF_lig-bd_rcpt"/>
</dbReference>
<evidence type="ECO:0000313" key="10">
    <source>
        <dbReference type="Proteomes" id="UP001230188"/>
    </source>
</evidence>
<dbReference type="PANTHER" id="PTHR11575:SF24">
    <property type="entry name" value="5'-NUCLEOTIDASE"/>
    <property type="match status" value="1"/>
</dbReference>
<dbReference type="SUPFAM" id="SSF56300">
    <property type="entry name" value="Metallo-dependent phosphatases"/>
    <property type="match status" value="1"/>
</dbReference>
<dbReference type="GO" id="GO:0009166">
    <property type="term" value="P:nucleotide catabolic process"/>
    <property type="evidence" value="ECO:0007669"/>
    <property type="project" value="InterPro"/>
</dbReference>
<dbReference type="Pfam" id="PF02872">
    <property type="entry name" value="5_nucleotid_C"/>
    <property type="match status" value="1"/>
</dbReference>
<gene>
    <name evidence="9" type="ORF">CTAYLR_003028</name>
</gene>
<sequence>MECLVAGLLVGGASAESNWTLQLAVMGRVRGRFLPNNAFGSLAEPSEVNLTDGRAVFGEDWPVYGGPARIARVVEELREDPSKNVLFVDLGGFFYTNLWYRFDELETAISVYERMGVDVAACDNWDWYSCEQTCAVYGAWIDRLDVPVVAANLDASQNEFLSGRVAPWTVANVDGVEVGVIGLADTDLVQRIGGALPGEVSARSARTWSNSPPFRGDDVATAIAALENEHPGCAIIVLLVGELNINGGTEFYEYMYDAYPSLDVIVSFEPWVGVEEQVLVRRGDAESKAAYVRATLASTVTGSDTSSAMSIATIEFDGEGKVVNATNRALQLGDDTDVKGDVWEVVVASLDDAYGALEEVVGYSGIFLDGERSLDETATGPQALGCYKPDCSLGRVAALADLELCGDCDFALENGGVVRASIDAGNVTALEVRTSFIFDNQIQSIELSGDAVLELLDHAVTQVFDYQQCDQLVPAACGGEGQLECVLGACELHGGIPQFAGLRWAFNAPNDEVLSAEIYSRADDSWYAVDPEATYKVATNSFIMSGGNEYDVFLDRGENLDTLPVGQVQAIIDFITAYSPLYHDQSVDAVKNGQPIFEAGTGSFAKCGAFETDDGYAPVGLPVRASVCTSISSNISKTEYREAPLDVTIVVASDAVPETDDEAVAIDRAIADAGATLFPATELCWMRVTLDAAAAESSSSSSSSASGALVAQLEAAVDGVEATCPSGRIAAAAPLAWVVNLRLRVDDANLELSGVESVEELDADFGLIDIVPQVDTTLNSLQACFLAPDAEDMADAANAIVDHFAWTQVLFLYTRAFEDHVVLFEEKKKAGLFVSSALLGETETSTVADDAVAALEAFSRLRVVVVSAKPAHVAEVLEAARRINATEGYAYIHAIGGDQEDDAGVLDTVGALVIHKAYDDASFVQDATRHAAATVSALVSAYRAFDVAAQDTTIDSFHDLSEKTTLLRQYARQIDFRGESGRVETRASTSDASSCQRVTSLAVSSVASPGTLVKVGEWNLDDLLTIGDVKVWPGNVSETPIGGATECSAGSYYRPEDASCVECDPGQRVNDAKTDCEACPAGRYRNTDGTECRYCAVNEYQDEEGQVECLPCPDNTDRTQAESNFLQDPANEGADVAATAAAIEMCACISGFYSSDSNKTLDAKTETPQYWGIRGKSCKPCF</sequence>
<keyword evidence="3" id="KW-0812">Transmembrane</keyword>
<evidence type="ECO:0000256" key="5">
    <source>
        <dbReference type="ARBA" id="ARBA00023136"/>
    </source>
</evidence>
<keyword evidence="4" id="KW-1133">Transmembrane helix</keyword>
<comment type="subcellular location">
    <subcellularLocation>
        <location evidence="1">Membrane</location>
    </subcellularLocation>
</comment>
<accession>A0AAD7U558</accession>
<dbReference type="Pfam" id="PF01094">
    <property type="entry name" value="ANF_receptor"/>
    <property type="match status" value="1"/>
</dbReference>
<keyword evidence="10" id="KW-1185">Reference proteome</keyword>
<organism evidence="9 10">
    <name type="scientific">Chrysophaeum taylorii</name>
    <dbReference type="NCBI Taxonomy" id="2483200"/>
    <lineage>
        <taxon>Eukaryota</taxon>
        <taxon>Sar</taxon>
        <taxon>Stramenopiles</taxon>
        <taxon>Ochrophyta</taxon>
        <taxon>Pelagophyceae</taxon>
        <taxon>Pelagomonadales</taxon>
        <taxon>Pelagomonadaceae</taxon>
        <taxon>Chrysophaeum</taxon>
    </lineage>
</organism>
<dbReference type="GO" id="GO:0016020">
    <property type="term" value="C:membrane"/>
    <property type="evidence" value="ECO:0007669"/>
    <property type="project" value="UniProtKB-SubCell"/>
</dbReference>
<feature type="domain" description="Receptor ligand binding region" evidence="6">
    <location>
        <begin position="786"/>
        <end position="985"/>
    </location>
</feature>
<dbReference type="GO" id="GO:0016787">
    <property type="term" value="F:hydrolase activity"/>
    <property type="evidence" value="ECO:0007669"/>
    <property type="project" value="InterPro"/>
</dbReference>
<feature type="domain" description="5'-Nucleotidase C-terminal" evidence="7">
    <location>
        <begin position="385"/>
        <end position="553"/>
    </location>
</feature>
<dbReference type="InterPro" id="IPR008334">
    <property type="entry name" value="5'-Nucleotdase_C"/>
</dbReference>
<dbReference type="SUPFAM" id="SSF55816">
    <property type="entry name" value="5'-nucleotidase (syn. UDP-sugar hydrolase), C-terminal domain"/>
    <property type="match status" value="1"/>
</dbReference>
<dbReference type="EMBL" id="JAQMWT010000675">
    <property type="protein sequence ID" value="KAJ8598406.1"/>
    <property type="molecule type" value="Genomic_DNA"/>
</dbReference>
<dbReference type="Gene3D" id="2.10.50.10">
    <property type="entry name" value="Tumor Necrosis Factor Receptor, subunit A, domain 2"/>
    <property type="match status" value="1"/>
</dbReference>
<evidence type="ECO:0000259" key="8">
    <source>
        <dbReference type="Pfam" id="PF07699"/>
    </source>
</evidence>
<evidence type="ECO:0000313" key="9">
    <source>
        <dbReference type="EMBL" id="KAJ8598406.1"/>
    </source>
</evidence>
<evidence type="ECO:0000256" key="1">
    <source>
        <dbReference type="ARBA" id="ARBA00004370"/>
    </source>
</evidence>
<dbReference type="PRINTS" id="PR01607">
    <property type="entry name" value="APYRASEFAMLY"/>
</dbReference>
<dbReference type="InterPro" id="IPR009030">
    <property type="entry name" value="Growth_fac_rcpt_cys_sf"/>
</dbReference>
<evidence type="ECO:0000256" key="3">
    <source>
        <dbReference type="ARBA" id="ARBA00022692"/>
    </source>
</evidence>
<evidence type="ECO:0000256" key="4">
    <source>
        <dbReference type="ARBA" id="ARBA00022989"/>
    </source>
</evidence>
<dbReference type="SMART" id="SM01411">
    <property type="entry name" value="Ephrin_rec_like"/>
    <property type="match status" value="2"/>
</dbReference>
<dbReference type="SUPFAM" id="SSF57184">
    <property type="entry name" value="Growth factor receptor domain"/>
    <property type="match status" value="1"/>
</dbReference>
<evidence type="ECO:0000259" key="6">
    <source>
        <dbReference type="Pfam" id="PF01094"/>
    </source>
</evidence>